<organism evidence="4 5">
    <name type="scientific">Diceros bicornis minor</name>
    <name type="common">South-central black rhinoceros</name>
    <dbReference type="NCBI Taxonomy" id="77932"/>
    <lineage>
        <taxon>Eukaryota</taxon>
        <taxon>Metazoa</taxon>
        <taxon>Chordata</taxon>
        <taxon>Craniata</taxon>
        <taxon>Vertebrata</taxon>
        <taxon>Euteleostomi</taxon>
        <taxon>Mammalia</taxon>
        <taxon>Eutheria</taxon>
        <taxon>Laurasiatheria</taxon>
        <taxon>Perissodactyla</taxon>
        <taxon>Rhinocerotidae</taxon>
        <taxon>Diceros</taxon>
    </lineage>
</organism>
<accession>A0A7J7FLL1</accession>
<comment type="caution">
    <text evidence="4">The sequence shown here is derived from an EMBL/GenBank/DDBJ whole genome shotgun (WGS) entry which is preliminary data.</text>
</comment>
<dbReference type="InterPro" id="IPR004021">
    <property type="entry name" value="HIN200/IF120x"/>
</dbReference>
<evidence type="ECO:0000256" key="1">
    <source>
        <dbReference type="ARBA" id="ARBA00004123"/>
    </source>
</evidence>
<evidence type="ECO:0000259" key="3">
    <source>
        <dbReference type="PROSITE" id="PS50834"/>
    </source>
</evidence>
<dbReference type="PANTHER" id="PTHR12200:SF17">
    <property type="entry name" value="INTERFERON-INDUCIBLE PROTEIN AIM2"/>
    <property type="match status" value="1"/>
</dbReference>
<dbReference type="Gene3D" id="2.40.50.140">
    <property type="entry name" value="Nucleic acid-binding proteins"/>
    <property type="match status" value="2"/>
</dbReference>
<dbReference type="EMBL" id="JACDTQ010000157">
    <property type="protein sequence ID" value="KAF5928963.1"/>
    <property type="molecule type" value="Genomic_DNA"/>
</dbReference>
<dbReference type="InterPro" id="IPR012340">
    <property type="entry name" value="NA-bd_OB-fold"/>
</dbReference>
<evidence type="ECO:0000313" key="4">
    <source>
        <dbReference type="EMBL" id="KAF5928963.1"/>
    </source>
</evidence>
<sequence>MVQQESIREEGLQKGPVTVIALKAMKPFEFETQEGKQEMFHAMVATESEFFFVRVFNKKLKDKFTSKKIIIISKYYWHTHFLEENSASLVSDVKSEQPSSVPKHFIRKACQNTKVNKLQTQPLAAIVNGLLGAQNVKNGTEESYIIYLRHNTGSVGVLVLRQKNKIKCEDGNKLNLTFFELSKIGEKQQLKSGVYSFIK</sequence>
<dbReference type="Pfam" id="PF02760">
    <property type="entry name" value="HIN"/>
    <property type="match status" value="1"/>
</dbReference>
<dbReference type="Proteomes" id="UP000551758">
    <property type="component" value="Unassembled WGS sequence"/>
</dbReference>
<dbReference type="AlphaFoldDB" id="A0A7J7FLL1"/>
<evidence type="ECO:0000313" key="5">
    <source>
        <dbReference type="Proteomes" id="UP000551758"/>
    </source>
</evidence>
<dbReference type="InterPro" id="IPR040205">
    <property type="entry name" value="HIN-200"/>
</dbReference>
<dbReference type="GO" id="GO:0003690">
    <property type="term" value="F:double-stranded DNA binding"/>
    <property type="evidence" value="ECO:0007669"/>
    <property type="project" value="TreeGrafter"/>
</dbReference>
<dbReference type="GO" id="GO:0097169">
    <property type="term" value="C:AIM2 inflammasome complex"/>
    <property type="evidence" value="ECO:0007669"/>
    <property type="project" value="TreeGrafter"/>
</dbReference>
<dbReference type="GO" id="GO:0002218">
    <property type="term" value="P:activation of innate immune response"/>
    <property type="evidence" value="ECO:0007669"/>
    <property type="project" value="InterPro"/>
</dbReference>
<dbReference type="PROSITE" id="PS50834">
    <property type="entry name" value="HIN_200"/>
    <property type="match status" value="1"/>
</dbReference>
<reference evidence="4 5" key="1">
    <citation type="journal article" date="2020" name="Mol. Biol. Evol.">
        <title>Interspecific Gene Flow and the Evolution of Specialization in Black and White Rhinoceros.</title>
        <authorList>
            <person name="Moodley Y."/>
            <person name="Westbury M.V."/>
            <person name="Russo I.M."/>
            <person name="Gopalakrishnan S."/>
            <person name="Rakotoarivelo A."/>
            <person name="Olsen R.A."/>
            <person name="Prost S."/>
            <person name="Tunstall T."/>
            <person name="Ryder O.A."/>
            <person name="Dalen L."/>
            <person name="Bruford M.W."/>
        </authorList>
    </citation>
    <scope>NUCLEOTIDE SEQUENCE [LARGE SCALE GENOMIC DNA]</scope>
    <source>
        <strain evidence="4">SBR-YM</strain>
        <tissue evidence="4">Skin</tissue>
    </source>
</reference>
<dbReference type="GO" id="GO:0035458">
    <property type="term" value="P:cellular response to interferon-beta"/>
    <property type="evidence" value="ECO:0007669"/>
    <property type="project" value="InterPro"/>
</dbReference>
<proteinExistence type="predicted"/>
<keyword evidence="2" id="KW-0539">Nucleus</keyword>
<feature type="non-terminal residue" evidence="4">
    <location>
        <position position="199"/>
    </location>
</feature>
<gene>
    <name evidence="4" type="ORF">HPG69_002737</name>
</gene>
<dbReference type="GO" id="GO:0005654">
    <property type="term" value="C:nucleoplasm"/>
    <property type="evidence" value="ECO:0007669"/>
    <property type="project" value="TreeGrafter"/>
</dbReference>
<dbReference type="PANTHER" id="PTHR12200">
    <property type="entry name" value="INTERFERON-INDUCIBLE PROTEIN AIM2 FAMILY MEMBER"/>
    <property type="match status" value="1"/>
</dbReference>
<evidence type="ECO:0000256" key="2">
    <source>
        <dbReference type="ARBA" id="ARBA00023242"/>
    </source>
</evidence>
<keyword evidence="5" id="KW-1185">Reference proteome</keyword>
<feature type="domain" description="HIN-200" evidence="3">
    <location>
        <begin position="1"/>
        <end position="199"/>
    </location>
</feature>
<comment type="subcellular location">
    <subcellularLocation>
        <location evidence="1">Nucleus</location>
    </subcellularLocation>
</comment>
<dbReference type="SUPFAM" id="SSF159141">
    <property type="entry name" value="HIN-2000 domain-like"/>
    <property type="match status" value="2"/>
</dbReference>
<protein>
    <recommendedName>
        <fullName evidence="3">HIN-200 domain-containing protein</fullName>
    </recommendedName>
</protein>
<name>A0A7J7FLL1_DICBM</name>